<keyword evidence="12 21" id="KW-0472">Membrane</keyword>
<evidence type="ECO:0000313" key="26">
    <source>
        <dbReference type="EMBL" id="EYU46320.1"/>
    </source>
</evidence>
<dbReference type="PROSITE" id="PS50011">
    <property type="entry name" value="PROTEIN_KINASE_DOM"/>
    <property type="match status" value="1"/>
</dbReference>
<evidence type="ECO:0000256" key="3">
    <source>
        <dbReference type="ARBA" id="ARBA00022536"/>
    </source>
</evidence>
<evidence type="ECO:0000256" key="15">
    <source>
        <dbReference type="ARBA" id="ARBA00023180"/>
    </source>
</evidence>
<evidence type="ECO:0000256" key="20">
    <source>
        <dbReference type="PROSITE-ProRule" id="PRU10141"/>
    </source>
</evidence>
<dbReference type="EC" id="2.7.11.1" evidence="18"/>
<dbReference type="AlphaFoldDB" id="A0A022S4P7"/>
<evidence type="ECO:0000256" key="12">
    <source>
        <dbReference type="ARBA" id="ARBA00023136"/>
    </source>
</evidence>
<dbReference type="PROSITE" id="PS00108">
    <property type="entry name" value="PROTEIN_KINASE_ST"/>
    <property type="match status" value="1"/>
</dbReference>
<evidence type="ECO:0000259" key="23">
    <source>
        <dbReference type="PROSITE" id="PS50011"/>
    </source>
</evidence>
<dbReference type="InterPro" id="IPR011009">
    <property type="entry name" value="Kinase-like_dom_sf"/>
</dbReference>
<evidence type="ECO:0000256" key="7">
    <source>
        <dbReference type="ARBA" id="ARBA00022734"/>
    </source>
</evidence>
<organism evidence="26 27">
    <name type="scientific">Erythranthe guttata</name>
    <name type="common">Yellow monkey flower</name>
    <name type="synonym">Mimulus guttatus</name>
    <dbReference type="NCBI Taxonomy" id="4155"/>
    <lineage>
        <taxon>Eukaryota</taxon>
        <taxon>Viridiplantae</taxon>
        <taxon>Streptophyta</taxon>
        <taxon>Embryophyta</taxon>
        <taxon>Tracheophyta</taxon>
        <taxon>Spermatophyta</taxon>
        <taxon>Magnoliopsida</taxon>
        <taxon>eudicotyledons</taxon>
        <taxon>Gunneridae</taxon>
        <taxon>Pentapetalae</taxon>
        <taxon>asterids</taxon>
        <taxon>lamiids</taxon>
        <taxon>Lamiales</taxon>
        <taxon>Phrymaceae</taxon>
        <taxon>Erythranthe</taxon>
    </lineage>
</organism>
<dbReference type="STRING" id="4155.A0A022S4P7"/>
<dbReference type="Pfam" id="PF01453">
    <property type="entry name" value="B_lectin"/>
    <property type="match status" value="1"/>
</dbReference>
<feature type="chain" id="PRO_5001508126" description="Receptor-like serine/threonine-protein kinase" evidence="22">
    <location>
        <begin position="24"/>
        <end position="803"/>
    </location>
</feature>
<dbReference type="FunFam" id="2.90.10.30:FF:000001">
    <property type="entry name" value="Serine/threonine-protein kinase"/>
    <property type="match status" value="1"/>
</dbReference>
<evidence type="ECO:0000256" key="8">
    <source>
        <dbReference type="ARBA" id="ARBA00022741"/>
    </source>
</evidence>
<evidence type="ECO:0000256" key="17">
    <source>
        <dbReference type="ARBA" id="ARBA00048679"/>
    </source>
</evidence>
<evidence type="ECO:0000256" key="5">
    <source>
        <dbReference type="ARBA" id="ARBA00022692"/>
    </source>
</evidence>
<dbReference type="InterPro" id="IPR001480">
    <property type="entry name" value="Bulb-type_lectin_dom"/>
</dbReference>
<dbReference type="PROSITE" id="PS50026">
    <property type="entry name" value="EGF_3"/>
    <property type="match status" value="1"/>
</dbReference>
<accession>A0A022S4P7</accession>
<dbReference type="PIRSF" id="PIRSF000641">
    <property type="entry name" value="SRK"/>
    <property type="match status" value="1"/>
</dbReference>
<proteinExistence type="inferred from homology"/>
<feature type="domain" description="Protein kinase" evidence="23">
    <location>
        <begin position="509"/>
        <end position="796"/>
    </location>
</feature>
<evidence type="ECO:0000313" key="27">
    <source>
        <dbReference type="Proteomes" id="UP000030748"/>
    </source>
</evidence>
<dbReference type="PROSITE" id="PS50927">
    <property type="entry name" value="BULB_LECTIN"/>
    <property type="match status" value="1"/>
</dbReference>
<dbReference type="SMART" id="SM00108">
    <property type="entry name" value="B_lectin"/>
    <property type="match status" value="1"/>
</dbReference>
<evidence type="ECO:0000256" key="6">
    <source>
        <dbReference type="ARBA" id="ARBA00022729"/>
    </source>
</evidence>
<gene>
    <name evidence="26" type="ORF">MIMGU_mgv1a026830mg</name>
</gene>
<dbReference type="CDD" id="cd01098">
    <property type="entry name" value="PAN_AP_plant"/>
    <property type="match status" value="1"/>
</dbReference>
<evidence type="ECO:0000256" key="22">
    <source>
        <dbReference type="SAM" id="SignalP"/>
    </source>
</evidence>
<feature type="signal peptide" evidence="22">
    <location>
        <begin position="1"/>
        <end position="23"/>
    </location>
</feature>
<keyword evidence="8 18" id="KW-0547">Nucleotide-binding</keyword>
<dbReference type="OrthoDB" id="5857966at2759"/>
<keyword evidence="7" id="KW-0430">Lectin</keyword>
<feature type="transmembrane region" description="Helical" evidence="21">
    <location>
        <begin position="451"/>
        <end position="481"/>
    </location>
</feature>
<evidence type="ECO:0000256" key="16">
    <source>
        <dbReference type="ARBA" id="ARBA00047899"/>
    </source>
</evidence>
<dbReference type="Gene3D" id="3.30.200.20">
    <property type="entry name" value="Phosphorylase Kinase, domain 1"/>
    <property type="match status" value="1"/>
</dbReference>
<dbReference type="GO" id="GO:0004672">
    <property type="term" value="F:protein kinase activity"/>
    <property type="evidence" value="ECO:0000318"/>
    <property type="project" value="GO_Central"/>
</dbReference>
<evidence type="ECO:0000256" key="1">
    <source>
        <dbReference type="ARBA" id="ARBA00004479"/>
    </source>
</evidence>
<evidence type="ECO:0000256" key="21">
    <source>
        <dbReference type="SAM" id="Phobius"/>
    </source>
</evidence>
<dbReference type="GO" id="GO:0005524">
    <property type="term" value="F:ATP binding"/>
    <property type="evidence" value="ECO:0007669"/>
    <property type="project" value="UniProtKB-UniRule"/>
</dbReference>
<keyword evidence="11 21" id="KW-1133">Transmembrane helix</keyword>
<sequence length="803" mass="89003">MASVRSYLFLLLTISLSPLPTLSQTAGNITVGASLSATEASDPWRSPSGDFAFGFQQLQDDKNLFLLSIWFDKIPDKTVVWFSNRNASNPVPRGSTVQLTAADGLVVRDPQGRLMFSPNGGLADEVGYGYLNDTGNLVLRRGRSDSEPLWESFKNPSDTILPTQIIEIDTALVSKKSEGNFSLGRFSARMNGDGDFVFSSKSAPTNTDYGDEYYNSGTSDQNASASGFQVVFDERASIYILRRNGGQVVLSPRWVPSPAEFYHRATIDFDGVFTQYYHPRTSGGAGNQGWTAASSWPENICFTRSRPCGYNSVCRLENQRPVCQCPLGFSLSDPNNPYGDCRPNSAQSCVQSDDKEDDYDVSEISDTDWPFNSYQQINPSTADQCKSACLNDCFCGVAIYRSDTCWKKTLPLSNGRVDVTLGVTAFLKFRKTDLINPNPNPTTPDKNRNTLLVVGSALLGSSVFINLLFIGLACLGFFLIYKKKNLIFDHNSGANLRCFTYKELVQATNGFKEEVGRGAFGIVYKGLITNSSKTVVAVKKLDRVAQDSEKEFRAEVNAIGQTHHKNLVRLIGFCDEGAHRMLVYEYMSNGTLSGFLFGNSTKPGWSQRSQIAVGVARGLTYLHEECVAQIIHCDIKPQNILLDEYYNARICDFGLAKLLAMDQSKTTTNIRGTKGYVAPEWFRNRQITAKVDVYSFGVLLLEIVSCRKSVDVEEGENPILTDWAWDCFAEGRIDCLVGNDDDVEASSVGRKVERFVLVGLWCVQEDANLRPTMRKACQMLEGEVEVERPPNPYPFTSTTARQP</sequence>
<evidence type="ECO:0000259" key="24">
    <source>
        <dbReference type="PROSITE" id="PS50026"/>
    </source>
</evidence>
<dbReference type="FunFam" id="2.90.10.10:FF:000013">
    <property type="entry name" value="G-type lectin S-receptor-like serine/threonine-protein kinase LECRK1"/>
    <property type="match status" value="1"/>
</dbReference>
<evidence type="ECO:0000256" key="10">
    <source>
        <dbReference type="ARBA" id="ARBA00022840"/>
    </source>
</evidence>
<evidence type="ECO:0000256" key="11">
    <source>
        <dbReference type="ARBA" id="ARBA00022989"/>
    </source>
</evidence>
<dbReference type="CDD" id="cd14066">
    <property type="entry name" value="STKc_IRAK"/>
    <property type="match status" value="1"/>
</dbReference>
<dbReference type="InterPro" id="IPR008271">
    <property type="entry name" value="Ser/Thr_kinase_AS"/>
</dbReference>
<dbReference type="FunFam" id="1.10.510.10:FF:000237">
    <property type="entry name" value="G-type lectin S-receptor-like serine/threonine-protein kinase"/>
    <property type="match status" value="1"/>
</dbReference>
<keyword evidence="4 18" id="KW-0808">Transferase</keyword>
<dbReference type="Gene3D" id="2.90.10.10">
    <property type="entry name" value="Bulb-type lectin domain"/>
    <property type="match status" value="1"/>
</dbReference>
<dbReference type="SUPFAM" id="SSF51110">
    <property type="entry name" value="alpha-D-mannose-specific plant lectins"/>
    <property type="match status" value="1"/>
</dbReference>
<comment type="catalytic activity">
    <reaction evidence="17 18">
        <text>L-seryl-[protein] + ATP = O-phospho-L-seryl-[protein] + ADP + H(+)</text>
        <dbReference type="Rhea" id="RHEA:17989"/>
        <dbReference type="Rhea" id="RHEA-COMP:9863"/>
        <dbReference type="Rhea" id="RHEA-COMP:11604"/>
        <dbReference type="ChEBI" id="CHEBI:15378"/>
        <dbReference type="ChEBI" id="CHEBI:29999"/>
        <dbReference type="ChEBI" id="CHEBI:30616"/>
        <dbReference type="ChEBI" id="CHEBI:83421"/>
        <dbReference type="ChEBI" id="CHEBI:456216"/>
        <dbReference type="EC" id="2.7.11.1"/>
    </reaction>
</comment>
<dbReference type="GO" id="GO:0030246">
    <property type="term" value="F:carbohydrate binding"/>
    <property type="evidence" value="ECO:0007669"/>
    <property type="project" value="UniProtKB-KW"/>
</dbReference>
<reference evidence="26 27" key="1">
    <citation type="journal article" date="2013" name="Proc. Natl. Acad. Sci. U.S.A.">
        <title>Fine-scale variation in meiotic recombination in Mimulus inferred from population shotgun sequencing.</title>
        <authorList>
            <person name="Hellsten U."/>
            <person name="Wright K.M."/>
            <person name="Jenkins J."/>
            <person name="Shu S."/>
            <person name="Yuan Y."/>
            <person name="Wessler S.R."/>
            <person name="Schmutz J."/>
            <person name="Willis J.H."/>
            <person name="Rokhsar D.S."/>
        </authorList>
    </citation>
    <scope>NUCLEOTIDE SEQUENCE [LARGE SCALE GENOMIC DNA]</scope>
    <source>
        <strain evidence="27">cv. DUN x IM62</strain>
    </source>
</reference>
<dbReference type="PhylomeDB" id="A0A022S4P7"/>
<protein>
    <recommendedName>
        <fullName evidence="18">Receptor-like serine/threonine-protein kinase</fullName>
        <ecNumber evidence="18">2.7.11.1</ecNumber>
    </recommendedName>
</protein>
<keyword evidence="5 21" id="KW-0812">Transmembrane</keyword>
<dbReference type="InterPro" id="IPR024171">
    <property type="entry name" value="SRK-like_kinase"/>
</dbReference>
<dbReference type="EMBL" id="KI630171">
    <property type="protein sequence ID" value="EYU46320.1"/>
    <property type="molecule type" value="Genomic_DNA"/>
</dbReference>
<dbReference type="InterPro" id="IPR000742">
    <property type="entry name" value="EGF"/>
</dbReference>
<keyword evidence="15" id="KW-0325">Glycoprotein</keyword>
<feature type="binding site" evidence="20">
    <location>
        <position position="540"/>
    </location>
    <ligand>
        <name>ATP</name>
        <dbReference type="ChEBI" id="CHEBI:30616"/>
    </ligand>
</feature>
<dbReference type="PANTHER" id="PTHR47976">
    <property type="entry name" value="G-TYPE LECTIN S-RECEPTOR-LIKE SERINE/THREONINE-PROTEIN KINASE SD2-5"/>
    <property type="match status" value="1"/>
</dbReference>
<keyword evidence="3 19" id="KW-0245">EGF-like domain</keyword>
<evidence type="ECO:0000256" key="2">
    <source>
        <dbReference type="ARBA" id="ARBA00022527"/>
    </source>
</evidence>
<dbReference type="InterPro" id="IPR017441">
    <property type="entry name" value="Protein_kinase_ATP_BS"/>
</dbReference>
<evidence type="ECO:0000259" key="25">
    <source>
        <dbReference type="PROSITE" id="PS50927"/>
    </source>
</evidence>
<dbReference type="eggNOG" id="ENOG502QQEW">
    <property type="taxonomic scope" value="Eukaryota"/>
</dbReference>
<dbReference type="GO" id="GO:0016020">
    <property type="term" value="C:membrane"/>
    <property type="evidence" value="ECO:0007669"/>
    <property type="project" value="UniProtKB-SubCell"/>
</dbReference>
<comment type="caution">
    <text evidence="19">Lacks conserved residue(s) required for the propagation of feature annotation.</text>
</comment>
<evidence type="ECO:0000256" key="13">
    <source>
        <dbReference type="ARBA" id="ARBA00023157"/>
    </source>
</evidence>
<keyword evidence="6 22" id="KW-0732">Signal</keyword>
<evidence type="ECO:0000256" key="18">
    <source>
        <dbReference type="PIRNR" id="PIRNR000641"/>
    </source>
</evidence>
<keyword evidence="9 18" id="KW-0418">Kinase</keyword>
<feature type="domain" description="EGF-like" evidence="24">
    <location>
        <begin position="297"/>
        <end position="335"/>
    </location>
</feature>
<keyword evidence="2 18" id="KW-0723">Serine/threonine-protein kinase</keyword>
<dbReference type="InterPro" id="IPR000719">
    <property type="entry name" value="Prot_kinase_dom"/>
</dbReference>
<dbReference type="Gene3D" id="2.90.10.30">
    <property type="match status" value="1"/>
</dbReference>
<dbReference type="SMART" id="SM00220">
    <property type="entry name" value="S_TKc"/>
    <property type="match status" value="1"/>
</dbReference>
<keyword evidence="13" id="KW-1015">Disulfide bond</keyword>
<dbReference type="FunFam" id="3.30.200.20:FF:000059">
    <property type="entry name" value="S-receptor-like serine/threonine-protein kinase"/>
    <property type="match status" value="1"/>
</dbReference>
<dbReference type="OMA" id="FRENSCW"/>
<dbReference type="PANTHER" id="PTHR47976:SF15">
    <property type="entry name" value="G-TYPE LECTIN S-RECEPTOR-LIKE SERINE_THREONINE-PROTEIN KINASE RLK1"/>
    <property type="match status" value="1"/>
</dbReference>
<comment type="catalytic activity">
    <reaction evidence="16 18">
        <text>L-threonyl-[protein] + ATP = O-phospho-L-threonyl-[protein] + ADP + H(+)</text>
        <dbReference type="Rhea" id="RHEA:46608"/>
        <dbReference type="Rhea" id="RHEA-COMP:11060"/>
        <dbReference type="Rhea" id="RHEA-COMP:11605"/>
        <dbReference type="ChEBI" id="CHEBI:15378"/>
        <dbReference type="ChEBI" id="CHEBI:30013"/>
        <dbReference type="ChEBI" id="CHEBI:30616"/>
        <dbReference type="ChEBI" id="CHEBI:61977"/>
        <dbReference type="ChEBI" id="CHEBI:456216"/>
        <dbReference type="EC" id="2.7.11.1"/>
    </reaction>
</comment>
<dbReference type="Gene3D" id="1.10.510.10">
    <property type="entry name" value="Transferase(Phosphotransferase) domain 1"/>
    <property type="match status" value="1"/>
</dbReference>
<keyword evidence="10 18" id="KW-0067">ATP-binding</keyword>
<dbReference type="Pfam" id="PF00069">
    <property type="entry name" value="Pkinase"/>
    <property type="match status" value="1"/>
</dbReference>
<keyword evidence="14" id="KW-0675">Receptor</keyword>
<keyword evidence="27" id="KW-1185">Reference proteome</keyword>
<evidence type="ECO:0000256" key="19">
    <source>
        <dbReference type="PROSITE-ProRule" id="PRU00076"/>
    </source>
</evidence>
<evidence type="ECO:0000256" key="14">
    <source>
        <dbReference type="ARBA" id="ARBA00023170"/>
    </source>
</evidence>
<dbReference type="InterPro" id="IPR036426">
    <property type="entry name" value="Bulb-type_lectin_dom_sf"/>
</dbReference>
<dbReference type="SUPFAM" id="SSF56112">
    <property type="entry name" value="Protein kinase-like (PK-like)"/>
    <property type="match status" value="1"/>
</dbReference>
<feature type="domain" description="Bulb-type lectin" evidence="25">
    <location>
        <begin position="26"/>
        <end position="152"/>
    </location>
</feature>
<dbReference type="Proteomes" id="UP000030748">
    <property type="component" value="Unassembled WGS sequence"/>
</dbReference>
<dbReference type="KEGG" id="egt:105951174"/>
<dbReference type="InterPro" id="IPR051343">
    <property type="entry name" value="G-type_lectin_kinases/EP1-like"/>
</dbReference>
<dbReference type="GO" id="GO:0004674">
    <property type="term" value="F:protein serine/threonine kinase activity"/>
    <property type="evidence" value="ECO:0007669"/>
    <property type="project" value="UniProtKB-KW"/>
</dbReference>
<comment type="subcellular location">
    <subcellularLocation>
        <location evidence="1">Membrane</location>
        <topology evidence="1">Single-pass type I membrane protein</topology>
    </subcellularLocation>
</comment>
<comment type="similarity">
    <text evidence="18">Belongs to the protein kinase superfamily. Ser/Thr protein kinase family.</text>
</comment>
<evidence type="ECO:0000256" key="4">
    <source>
        <dbReference type="ARBA" id="ARBA00022679"/>
    </source>
</evidence>
<dbReference type="PROSITE" id="PS00107">
    <property type="entry name" value="PROTEIN_KINASE_ATP"/>
    <property type="match status" value="1"/>
</dbReference>
<evidence type="ECO:0000256" key="9">
    <source>
        <dbReference type="ARBA" id="ARBA00022777"/>
    </source>
</evidence>
<name>A0A022S4P7_ERYGU</name>
<dbReference type="GO" id="GO:0106310">
    <property type="term" value="F:protein serine kinase activity"/>
    <property type="evidence" value="ECO:0007669"/>
    <property type="project" value="RHEA"/>
</dbReference>